<evidence type="ECO:0000313" key="2">
    <source>
        <dbReference type="EMBL" id="RZF38362.1"/>
    </source>
</evidence>
<feature type="region of interest" description="Disordered" evidence="1">
    <location>
        <begin position="1"/>
        <end position="29"/>
    </location>
</feature>
<dbReference type="EMBL" id="QKKF02022555">
    <property type="protein sequence ID" value="RZF38362.1"/>
    <property type="molecule type" value="Genomic_DNA"/>
</dbReference>
<evidence type="ECO:0000256" key="1">
    <source>
        <dbReference type="SAM" id="MobiDB-lite"/>
    </source>
</evidence>
<feature type="compositionally biased region" description="Basic and acidic residues" evidence="1">
    <location>
        <begin position="18"/>
        <end position="29"/>
    </location>
</feature>
<sequence length="71" mass="7799">MERAPEGCSKGVMSGRDSGSEKRILPSRVKARDRVDASAHHGLRSVPNLTGVRPFFRYAFDDCDSECGLES</sequence>
<dbReference type="InParanoid" id="A0A482WYF2"/>
<keyword evidence="3" id="KW-1185">Reference proteome</keyword>
<accession>A0A482WYF2</accession>
<name>A0A482WYF2_LAOST</name>
<comment type="caution">
    <text evidence="2">The sequence shown here is derived from an EMBL/GenBank/DDBJ whole genome shotgun (WGS) entry which is preliminary data.</text>
</comment>
<evidence type="ECO:0000313" key="3">
    <source>
        <dbReference type="Proteomes" id="UP000291343"/>
    </source>
</evidence>
<dbReference type="Proteomes" id="UP000291343">
    <property type="component" value="Unassembled WGS sequence"/>
</dbReference>
<protein>
    <submittedName>
        <fullName evidence="2">Uncharacterized protein</fullName>
    </submittedName>
</protein>
<proteinExistence type="predicted"/>
<reference evidence="2 3" key="1">
    <citation type="journal article" date="2017" name="Gigascience">
        <title>Genome sequence of the small brown planthopper, Laodelphax striatellus.</title>
        <authorList>
            <person name="Zhu J."/>
            <person name="Jiang F."/>
            <person name="Wang X."/>
            <person name="Yang P."/>
            <person name="Bao Y."/>
            <person name="Zhao W."/>
            <person name="Wang W."/>
            <person name="Lu H."/>
            <person name="Wang Q."/>
            <person name="Cui N."/>
            <person name="Li J."/>
            <person name="Chen X."/>
            <person name="Luo L."/>
            <person name="Yu J."/>
            <person name="Kang L."/>
            <person name="Cui F."/>
        </authorList>
    </citation>
    <scope>NUCLEOTIDE SEQUENCE [LARGE SCALE GENOMIC DNA]</scope>
    <source>
        <strain evidence="2">Lst14</strain>
    </source>
</reference>
<organism evidence="2 3">
    <name type="scientific">Laodelphax striatellus</name>
    <name type="common">Small brown planthopper</name>
    <name type="synonym">Delphax striatella</name>
    <dbReference type="NCBI Taxonomy" id="195883"/>
    <lineage>
        <taxon>Eukaryota</taxon>
        <taxon>Metazoa</taxon>
        <taxon>Ecdysozoa</taxon>
        <taxon>Arthropoda</taxon>
        <taxon>Hexapoda</taxon>
        <taxon>Insecta</taxon>
        <taxon>Pterygota</taxon>
        <taxon>Neoptera</taxon>
        <taxon>Paraneoptera</taxon>
        <taxon>Hemiptera</taxon>
        <taxon>Auchenorrhyncha</taxon>
        <taxon>Fulgoroidea</taxon>
        <taxon>Delphacidae</taxon>
        <taxon>Criomorphinae</taxon>
        <taxon>Laodelphax</taxon>
    </lineage>
</organism>
<gene>
    <name evidence="2" type="ORF">LSTR_LSTR009257</name>
</gene>
<dbReference type="AlphaFoldDB" id="A0A482WYF2"/>